<comment type="caution">
    <text evidence="1">The sequence shown here is derived from an EMBL/GenBank/DDBJ whole genome shotgun (WGS) entry which is preliminary data.</text>
</comment>
<proteinExistence type="predicted"/>
<keyword evidence="2" id="KW-1185">Reference proteome</keyword>
<gene>
    <name evidence="1" type="ORF">OWV82_022585</name>
</gene>
<reference evidence="1 2" key="1">
    <citation type="journal article" date="2023" name="Science">
        <title>Complex scaffold remodeling in plant triterpene biosynthesis.</title>
        <authorList>
            <person name="De La Pena R."/>
            <person name="Hodgson H."/>
            <person name="Liu J.C."/>
            <person name="Stephenson M.J."/>
            <person name="Martin A.C."/>
            <person name="Owen C."/>
            <person name="Harkess A."/>
            <person name="Leebens-Mack J."/>
            <person name="Jimenez L.E."/>
            <person name="Osbourn A."/>
            <person name="Sattely E.S."/>
        </authorList>
    </citation>
    <scope>NUCLEOTIDE SEQUENCE [LARGE SCALE GENOMIC DNA]</scope>
    <source>
        <strain evidence="2">cv. JPN11</strain>
        <tissue evidence="1">Leaf</tissue>
    </source>
</reference>
<organism evidence="1 2">
    <name type="scientific">Melia azedarach</name>
    <name type="common">Chinaberry tree</name>
    <dbReference type="NCBI Taxonomy" id="155640"/>
    <lineage>
        <taxon>Eukaryota</taxon>
        <taxon>Viridiplantae</taxon>
        <taxon>Streptophyta</taxon>
        <taxon>Embryophyta</taxon>
        <taxon>Tracheophyta</taxon>
        <taxon>Spermatophyta</taxon>
        <taxon>Magnoliopsida</taxon>
        <taxon>eudicotyledons</taxon>
        <taxon>Gunneridae</taxon>
        <taxon>Pentapetalae</taxon>
        <taxon>rosids</taxon>
        <taxon>malvids</taxon>
        <taxon>Sapindales</taxon>
        <taxon>Meliaceae</taxon>
        <taxon>Melia</taxon>
    </lineage>
</organism>
<protein>
    <submittedName>
        <fullName evidence="1">Protein PHLOEM PROTEIN 2-LIKE like</fullName>
    </submittedName>
</protein>
<evidence type="ECO:0000313" key="2">
    <source>
        <dbReference type="Proteomes" id="UP001164539"/>
    </source>
</evidence>
<dbReference type="EMBL" id="CM051406">
    <property type="protein sequence ID" value="KAJ4702546.1"/>
    <property type="molecule type" value="Genomic_DNA"/>
</dbReference>
<name>A0ACC1WTL5_MELAZ</name>
<dbReference type="Proteomes" id="UP001164539">
    <property type="component" value="Chromosome 13"/>
</dbReference>
<sequence length="215" mass="24705">MATEFNVDVEIPFNFEIIVQDADSTIDNSSTDELYDQLYSGVFLNGKRKKFWVDKKSGGNSFMLFAKDMSIIWSDDSSYWQWISVKETSDVTVDAAELLDVCWLEIRARIDTTKLSPGIPYEAAFVAMMKDHSYGWENPVKLGLLLPNGSKKEHQRDLREIKQRNQWTEIPVGEFITFVLRKEGSWKSLCVEARVCIGRKDLSSKVLSFAQRINN</sequence>
<evidence type="ECO:0000313" key="1">
    <source>
        <dbReference type="EMBL" id="KAJ4702546.1"/>
    </source>
</evidence>
<accession>A0ACC1WTL5</accession>